<sequence length="162" mass="17764">MRRVPLPAVLQAQECPAGCDLDLEVTGEQWTGMRMPVQELHNSQSLKDYLFLAALDHIHTKPIPEACSDVSCRGLNCTVGEDRSGCPFCNCKAPCPPPVCQEGCQVEKETTEPGRCPGCACKLSRSIRGNVGICCVDVLSANKLDLFWISFLANNCKLQRYC</sequence>
<organism evidence="1 2">
    <name type="scientific">Caerostris extrusa</name>
    <name type="common">Bark spider</name>
    <name type="synonym">Caerostris bankana</name>
    <dbReference type="NCBI Taxonomy" id="172846"/>
    <lineage>
        <taxon>Eukaryota</taxon>
        <taxon>Metazoa</taxon>
        <taxon>Ecdysozoa</taxon>
        <taxon>Arthropoda</taxon>
        <taxon>Chelicerata</taxon>
        <taxon>Arachnida</taxon>
        <taxon>Araneae</taxon>
        <taxon>Araneomorphae</taxon>
        <taxon>Entelegynae</taxon>
        <taxon>Araneoidea</taxon>
        <taxon>Araneidae</taxon>
        <taxon>Caerostris</taxon>
    </lineage>
</organism>
<dbReference type="AlphaFoldDB" id="A0AAV4TYL9"/>
<reference evidence="1 2" key="1">
    <citation type="submission" date="2021-06" db="EMBL/GenBank/DDBJ databases">
        <title>Caerostris extrusa draft genome.</title>
        <authorList>
            <person name="Kono N."/>
            <person name="Arakawa K."/>
        </authorList>
    </citation>
    <scope>NUCLEOTIDE SEQUENCE [LARGE SCALE GENOMIC DNA]</scope>
</reference>
<proteinExistence type="predicted"/>
<evidence type="ECO:0000313" key="1">
    <source>
        <dbReference type="EMBL" id="GIY50482.1"/>
    </source>
</evidence>
<dbReference type="EMBL" id="BPLR01011983">
    <property type="protein sequence ID" value="GIY50482.1"/>
    <property type="molecule type" value="Genomic_DNA"/>
</dbReference>
<name>A0AAV4TYL9_CAEEX</name>
<keyword evidence="2" id="KW-1185">Reference proteome</keyword>
<evidence type="ECO:0000313" key="2">
    <source>
        <dbReference type="Proteomes" id="UP001054945"/>
    </source>
</evidence>
<gene>
    <name evidence="1" type="primary">AVEN_127801_1</name>
    <name evidence="1" type="ORF">CEXT_335961</name>
</gene>
<accession>A0AAV4TYL9</accession>
<protein>
    <submittedName>
        <fullName evidence="1">Uncharacterized protein</fullName>
    </submittedName>
</protein>
<dbReference type="Proteomes" id="UP001054945">
    <property type="component" value="Unassembled WGS sequence"/>
</dbReference>
<comment type="caution">
    <text evidence="1">The sequence shown here is derived from an EMBL/GenBank/DDBJ whole genome shotgun (WGS) entry which is preliminary data.</text>
</comment>